<dbReference type="AlphaFoldDB" id="A0A6J4JCM6"/>
<sequence length="128" mass="13966">MAYLETSIPNRAQFTVLTGSSRARLVCAPGQPHRTGHPCPCRLTRLGYRSAPAVGNGCRAFSPNAGSAHVLPCGQKQAICTPPRALTRSSEDTRAKPYARSGRTLLDIMIRQMGRESRYHLCVSQADR</sequence>
<name>A0A6J4JCM6_9CHLR</name>
<protein>
    <submittedName>
        <fullName evidence="1">Uncharacterized protein</fullName>
    </submittedName>
</protein>
<proteinExistence type="predicted"/>
<organism evidence="1">
    <name type="scientific">uncultured Chloroflexota bacterium</name>
    <dbReference type="NCBI Taxonomy" id="166587"/>
    <lineage>
        <taxon>Bacteria</taxon>
        <taxon>Bacillati</taxon>
        <taxon>Chloroflexota</taxon>
        <taxon>environmental samples</taxon>
    </lineage>
</organism>
<evidence type="ECO:0000313" key="1">
    <source>
        <dbReference type="EMBL" id="CAA9273101.1"/>
    </source>
</evidence>
<dbReference type="EMBL" id="CADCTC010000182">
    <property type="protein sequence ID" value="CAA9273101.1"/>
    <property type="molecule type" value="Genomic_DNA"/>
</dbReference>
<accession>A0A6J4JCM6</accession>
<reference evidence="1" key="1">
    <citation type="submission" date="2020-02" db="EMBL/GenBank/DDBJ databases">
        <authorList>
            <person name="Meier V. D."/>
        </authorList>
    </citation>
    <scope>NUCLEOTIDE SEQUENCE</scope>
    <source>
        <strain evidence="1">AVDCRST_MAG77</strain>
    </source>
</reference>
<gene>
    <name evidence="1" type="ORF">AVDCRST_MAG77-3276</name>
</gene>